<dbReference type="OrthoDB" id="2518964at2759"/>
<feature type="compositionally biased region" description="Pro residues" evidence="1">
    <location>
        <begin position="68"/>
        <end position="77"/>
    </location>
</feature>
<evidence type="ECO:0000313" key="3">
    <source>
        <dbReference type="EnsemblFungi" id="PTTG_27407-t43_1-p1"/>
    </source>
</evidence>
<keyword evidence="4" id="KW-1185">Reference proteome</keyword>
<evidence type="ECO:0000313" key="4">
    <source>
        <dbReference type="Proteomes" id="UP000005240"/>
    </source>
</evidence>
<name>A0A180GLA3_PUCT1</name>
<evidence type="ECO:0000313" key="2">
    <source>
        <dbReference type="EMBL" id="OAV93132.1"/>
    </source>
</evidence>
<reference evidence="2" key="1">
    <citation type="submission" date="2009-11" db="EMBL/GenBank/DDBJ databases">
        <authorList>
            <consortium name="The Broad Institute Genome Sequencing Platform"/>
            <person name="Ward D."/>
            <person name="Feldgarden M."/>
            <person name="Earl A."/>
            <person name="Young S.K."/>
            <person name="Zeng Q."/>
            <person name="Koehrsen M."/>
            <person name="Alvarado L."/>
            <person name="Berlin A."/>
            <person name="Bochicchio J."/>
            <person name="Borenstein D."/>
            <person name="Chapman S.B."/>
            <person name="Chen Z."/>
            <person name="Engels R."/>
            <person name="Freedman E."/>
            <person name="Gellesch M."/>
            <person name="Goldberg J."/>
            <person name="Griggs A."/>
            <person name="Gujja S."/>
            <person name="Heilman E."/>
            <person name="Heiman D."/>
            <person name="Hepburn T."/>
            <person name="Howarth C."/>
            <person name="Jen D."/>
            <person name="Larson L."/>
            <person name="Lewis B."/>
            <person name="Mehta T."/>
            <person name="Park D."/>
            <person name="Pearson M."/>
            <person name="Roberts A."/>
            <person name="Saif S."/>
            <person name="Shea T."/>
            <person name="Shenoy N."/>
            <person name="Sisk P."/>
            <person name="Stolte C."/>
            <person name="Sykes S."/>
            <person name="Thomson T."/>
            <person name="Walk T."/>
            <person name="White J."/>
            <person name="Yandava C."/>
            <person name="Izard J."/>
            <person name="Baranova O.V."/>
            <person name="Blanton J.M."/>
            <person name="Tanner A.C."/>
            <person name="Dewhirst F.E."/>
            <person name="Haas B."/>
            <person name="Nusbaum C."/>
            <person name="Birren B."/>
        </authorList>
    </citation>
    <scope>NUCLEOTIDE SEQUENCE [LARGE SCALE GENOMIC DNA]</scope>
    <source>
        <strain evidence="2">1-1 BBBD Race 1</strain>
    </source>
</reference>
<gene>
    <name evidence="2" type="ORF">PTTG_27407</name>
</gene>
<reference evidence="3" key="4">
    <citation type="submission" date="2025-05" db="UniProtKB">
        <authorList>
            <consortium name="EnsemblFungi"/>
        </authorList>
    </citation>
    <scope>IDENTIFICATION</scope>
    <source>
        <strain evidence="3">isolate 1-1 / race 1 (BBBD)</strain>
    </source>
</reference>
<feature type="region of interest" description="Disordered" evidence="1">
    <location>
        <begin position="50"/>
        <end position="143"/>
    </location>
</feature>
<sequence length="357" mass="38333">MVHTRSRNPEVILPDFSARVTPPRISITTSSIHSLNSSVSSFHSVEPALSMSDDNNSSHSVVPGSFPLNPPLRPSPPVVSLNPEVNMRSNFRSSRHPAPSPVSHPPTPPVPFDPLPGPSEKGKTRETVDPPSPKFASPAKPDLDGLSGAELLRRVMGPKGFDGLNKDVLKLLLINALAVPPKTNAVSSSSISSHLHWQKAGEKLKPSLLIDGSNFHLWSASLKELIATVTQQEDYFDHNSFSEDSDTALGVLTIIKNSIDPALHLSLDGMTAHGAWTSLVSRFAAASWSAITTRWTDIACSLDDASDSVAATFESFKRGLIDLEARLGGWSTDKLLALTFHSALRSHGPEVTNAMDA</sequence>
<dbReference type="Proteomes" id="UP000005240">
    <property type="component" value="Unassembled WGS sequence"/>
</dbReference>
<organism evidence="2">
    <name type="scientific">Puccinia triticina (isolate 1-1 / race 1 (BBBD))</name>
    <name type="common">Brown leaf rust fungus</name>
    <dbReference type="NCBI Taxonomy" id="630390"/>
    <lineage>
        <taxon>Eukaryota</taxon>
        <taxon>Fungi</taxon>
        <taxon>Dikarya</taxon>
        <taxon>Basidiomycota</taxon>
        <taxon>Pucciniomycotina</taxon>
        <taxon>Pucciniomycetes</taxon>
        <taxon>Pucciniales</taxon>
        <taxon>Pucciniaceae</taxon>
        <taxon>Puccinia</taxon>
    </lineage>
</organism>
<reference evidence="2" key="2">
    <citation type="submission" date="2016-05" db="EMBL/GenBank/DDBJ databases">
        <title>Comparative analysis highlights variable genome content of wheat rusts and divergence of the mating loci.</title>
        <authorList>
            <person name="Cuomo C.A."/>
            <person name="Bakkeren G."/>
            <person name="Szabo L."/>
            <person name="Khalil H."/>
            <person name="Joly D."/>
            <person name="Goldberg J."/>
            <person name="Young S."/>
            <person name="Zeng Q."/>
            <person name="Fellers J."/>
        </authorList>
    </citation>
    <scope>NUCLEOTIDE SEQUENCE [LARGE SCALE GENOMIC DNA]</scope>
    <source>
        <strain evidence="2">1-1 BBBD Race 1</strain>
    </source>
</reference>
<dbReference type="EMBL" id="ADAS02000054">
    <property type="protein sequence ID" value="OAV93132.1"/>
    <property type="molecule type" value="Genomic_DNA"/>
</dbReference>
<protein>
    <submittedName>
        <fullName evidence="2 3">Uncharacterized protein</fullName>
    </submittedName>
</protein>
<reference evidence="3 4" key="3">
    <citation type="journal article" date="2017" name="G3 (Bethesda)">
        <title>Comparative analysis highlights variable genome content of wheat rusts and divergence of the mating loci.</title>
        <authorList>
            <person name="Cuomo C.A."/>
            <person name="Bakkeren G."/>
            <person name="Khalil H.B."/>
            <person name="Panwar V."/>
            <person name="Joly D."/>
            <person name="Linning R."/>
            <person name="Sakthikumar S."/>
            <person name="Song X."/>
            <person name="Adiconis X."/>
            <person name="Fan L."/>
            <person name="Goldberg J.M."/>
            <person name="Levin J.Z."/>
            <person name="Young S."/>
            <person name="Zeng Q."/>
            <person name="Anikster Y."/>
            <person name="Bruce M."/>
            <person name="Wang M."/>
            <person name="Yin C."/>
            <person name="McCallum B."/>
            <person name="Szabo L.J."/>
            <person name="Hulbert S."/>
            <person name="Chen X."/>
            <person name="Fellers J.P."/>
        </authorList>
    </citation>
    <scope>NUCLEOTIDE SEQUENCE</scope>
    <source>
        <strain evidence="3">isolate 1-1 / race 1 (BBBD)</strain>
        <strain evidence="4">Isolate 1-1 / race 1 (BBBD)</strain>
    </source>
</reference>
<dbReference type="AlphaFoldDB" id="A0A180GLA3"/>
<dbReference type="EnsemblFungi" id="PTTG_27407-t43_1">
    <property type="protein sequence ID" value="PTTG_27407-t43_1-p1"/>
    <property type="gene ID" value="PTTG_27407"/>
</dbReference>
<evidence type="ECO:0000256" key="1">
    <source>
        <dbReference type="SAM" id="MobiDB-lite"/>
    </source>
</evidence>
<proteinExistence type="predicted"/>
<dbReference type="VEuPathDB" id="FungiDB:PTTG_27407"/>
<feature type="compositionally biased region" description="Pro residues" evidence="1">
    <location>
        <begin position="98"/>
        <end position="117"/>
    </location>
</feature>
<dbReference type="STRING" id="630390.A0A180GLA3"/>
<accession>A0A180GLA3</accession>